<gene>
    <name evidence="2" type="ORF">C8N28_1597</name>
</gene>
<dbReference type="EMBL" id="SMGO01000002">
    <property type="protein sequence ID" value="TCK83010.1"/>
    <property type="molecule type" value="Genomic_DNA"/>
</dbReference>
<dbReference type="Proteomes" id="UP000294616">
    <property type="component" value="Unassembled WGS sequence"/>
</dbReference>
<keyword evidence="1" id="KW-1133">Transmembrane helix</keyword>
<feature type="transmembrane region" description="Helical" evidence="1">
    <location>
        <begin position="6"/>
        <end position="24"/>
    </location>
</feature>
<keyword evidence="1" id="KW-0472">Membrane</keyword>
<organism evidence="2 3">
    <name type="scientific">Albibacterium bauzanense</name>
    <dbReference type="NCBI Taxonomy" id="653929"/>
    <lineage>
        <taxon>Bacteria</taxon>
        <taxon>Pseudomonadati</taxon>
        <taxon>Bacteroidota</taxon>
        <taxon>Sphingobacteriia</taxon>
        <taxon>Sphingobacteriales</taxon>
        <taxon>Sphingobacteriaceae</taxon>
        <taxon>Albibacterium</taxon>
    </lineage>
</organism>
<proteinExistence type="predicted"/>
<evidence type="ECO:0000313" key="2">
    <source>
        <dbReference type="EMBL" id="TCK83010.1"/>
    </source>
</evidence>
<comment type="caution">
    <text evidence="2">The sequence shown here is derived from an EMBL/GenBank/DDBJ whole genome shotgun (WGS) entry which is preliminary data.</text>
</comment>
<dbReference type="AlphaFoldDB" id="A0A4R1LWU8"/>
<evidence type="ECO:0000256" key="1">
    <source>
        <dbReference type="SAM" id="Phobius"/>
    </source>
</evidence>
<reference evidence="2 3" key="1">
    <citation type="submission" date="2019-03" db="EMBL/GenBank/DDBJ databases">
        <title>Genomic Encyclopedia of Archaeal and Bacterial Type Strains, Phase II (KMG-II): from individual species to whole genera.</title>
        <authorList>
            <person name="Goeker M."/>
        </authorList>
    </citation>
    <scope>NUCLEOTIDE SEQUENCE [LARGE SCALE GENOMIC DNA]</scope>
    <source>
        <strain evidence="2 3">DSM 22554</strain>
    </source>
</reference>
<protein>
    <submittedName>
        <fullName evidence="2">Uncharacterized protein</fullName>
    </submittedName>
</protein>
<keyword evidence="1" id="KW-0812">Transmembrane</keyword>
<accession>A0A4R1LWU8</accession>
<name>A0A4R1LWU8_9SPHI</name>
<keyword evidence="3" id="KW-1185">Reference proteome</keyword>
<evidence type="ECO:0000313" key="3">
    <source>
        <dbReference type="Proteomes" id="UP000294616"/>
    </source>
</evidence>
<sequence length="33" mass="3832">MEYGILVGTILLVVVLIYLKIKILKQVKDMKKQ</sequence>